<protein>
    <submittedName>
        <fullName evidence="2">Uncharacterized protein</fullName>
    </submittedName>
</protein>
<proteinExistence type="predicted"/>
<organism evidence="2 3">
    <name type="scientific">Mycoemilia scoparia</name>
    <dbReference type="NCBI Taxonomy" id="417184"/>
    <lineage>
        <taxon>Eukaryota</taxon>
        <taxon>Fungi</taxon>
        <taxon>Fungi incertae sedis</taxon>
        <taxon>Zoopagomycota</taxon>
        <taxon>Kickxellomycotina</taxon>
        <taxon>Kickxellomycetes</taxon>
        <taxon>Kickxellales</taxon>
        <taxon>Kickxellaceae</taxon>
        <taxon>Mycoemilia</taxon>
    </lineage>
</organism>
<dbReference type="AlphaFoldDB" id="A0A9W8DM85"/>
<feature type="compositionally biased region" description="Polar residues" evidence="1">
    <location>
        <begin position="1"/>
        <end position="16"/>
    </location>
</feature>
<comment type="caution">
    <text evidence="2">The sequence shown here is derived from an EMBL/GenBank/DDBJ whole genome shotgun (WGS) entry which is preliminary data.</text>
</comment>
<sequence length="140" mass="15619">MSLNNDNMLISPQGGRQANDDAHRATDAVADTDTVTKTRNYPVIQLSYDDAIKIAARATPFSGEQGIDDLTCEEWAKKARWANEKLENSTMCQFAALLITDQLVGKAKRATQHMNFDTTEEIITSLETLFPTYSHHSKNI</sequence>
<keyword evidence="3" id="KW-1185">Reference proteome</keyword>
<dbReference type="Proteomes" id="UP001150538">
    <property type="component" value="Unassembled WGS sequence"/>
</dbReference>
<gene>
    <name evidence="2" type="ORF">H4219_006330</name>
</gene>
<evidence type="ECO:0000313" key="2">
    <source>
        <dbReference type="EMBL" id="KAJ1909855.1"/>
    </source>
</evidence>
<name>A0A9W8DM85_9FUNG</name>
<feature type="region of interest" description="Disordered" evidence="1">
    <location>
        <begin position="1"/>
        <end position="25"/>
    </location>
</feature>
<evidence type="ECO:0000313" key="3">
    <source>
        <dbReference type="Proteomes" id="UP001150538"/>
    </source>
</evidence>
<accession>A0A9W8DM85</accession>
<reference evidence="2" key="1">
    <citation type="submission" date="2022-07" db="EMBL/GenBank/DDBJ databases">
        <title>Phylogenomic reconstructions and comparative analyses of Kickxellomycotina fungi.</title>
        <authorList>
            <person name="Reynolds N.K."/>
            <person name="Stajich J.E."/>
            <person name="Barry K."/>
            <person name="Grigoriev I.V."/>
            <person name="Crous P."/>
            <person name="Smith M.E."/>
        </authorList>
    </citation>
    <scope>NUCLEOTIDE SEQUENCE</scope>
    <source>
        <strain evidence="2">NBRC 100468</strain>
    </source>
</reference>
<dbReference type="EMBL" id="JANBPU010000672">
    <property type="protein sequence ID" value="KAJ1909855.1"/>
    <property type="molecule type" value="Genomic_DNA"/>
</dbReference>
<evidence type="ECO:0000256" key="1">
    <source>
        <dbReference type="SAM" id="MobiDB-lite"/>
    </source>
</evidence>